<protein>
    <submittedName>
        <fullName evidence="2">9984_t:CDS:1</fullName>
    </submittedName>
</protein>
<sequence>MPTTRPYNMREARRKGHVDNIEAVETKLKFITLFRENNNYIPLNKIPFYYFARFNRALTYMGKLKYAITNEMSTILSLHETTKCGIIVRLSEPLQQERNDILQYNNNFNQQHEKCQITLQETEDEVNEHEDNKQKVKRWLEEINQIDSL</sequence>
<keyword evidence="3" id="KW-1185">Reference proteome</keyword>
<keyword evidence="1" id="KW-0175">Coiled coil</keyword>
<dbReference type="EMBL" id="CAJVPY010004370">
    <property type="protein sequence ID" value="CAG8617273.1"/>
    <property type="molecule type" value="Genomic_DNA"/>
</dbReference>
<accession>A0A9N9GPW1</accession>
<dbReference type="OrthoDB" id="2310995at2759"/>
<evidence type="ECO:0000313" key="3">
    <source>
        <dbReference type="Proteomes" id="UP000789405"/>
    </source>
</evidence>
<evidence type="ECO:0000256" key="1">
    <source>
        <dbReference type="SAM" id="Coils"/>
    </source>
</evidence>
<dbReference type="AlphaFoldDB" id="A0A9N9GPW1"/>
<organism evidence="2 3">
    <name type="scientific">Dentiscutata erythropus</name>
    <dbReference type="NCBI Taxonomy" id="1348616"/>
    <lineage>
        <taxon>Eukaryota</taxon>
        <taxon>Fungi</taxon>
        <taxon>Fungi incertae sedis</taxon>
        <taxon>Mucoromycota</taxon>
        <taxon>Glomeromycotina</taxon>
        <taxon>Glomeromycetes</taxon>
        <taxon>Diversisporales</taxon>
        <taxon>Gigasporaceae</taxon>
        <taxon>Dentiscutata</taxon>
    </lineage>
</organism>
<evidence type="ECO:0000313" key="2">
    <source>
        <dbReference type="EMBL" id="CAG8617273.1"/>
    </source>
</evidence>
<proteinExistence type="predicted"/>
<feature type="coiled-coil region" evidence="1">
    <location>
        <begin position="94"/>
        <end position="139"/>
    </location>
</feature>
<reference evidence="2" key="1">
    <citation type="submission" date="2021-06" db="EMBL/GenBank/DDBJ databases">
        <authorList>
            <person name="Kallberg Y."/>
            <person name="Tangrot J."/>
            <person name="Rosling A."/>
        </authorList>
    </citation>
    <scope>NUCLEOTIDE SEQUENCE</scope>
    <source>
        <strain evidence="2">MA453B</strain>
    </source>
</reference>
<dbReference type="Proteomes" id="UP000789405">
    <property type="component" value="Unassembled WGS sequence"/>
</dbReference>
<name>A0A9N9GPW1_9GLOM</name>
<comment type="caution">
    <text evidence="2">The sequence shown here is derived from an EMBL/GenBank/DDBJ whole genome shotgun (WGS) entry which is preliminary data.</text>
</comment>
<gene>
    <name evidence="2" type="ORF">DERYTH_LOCUS8452</name>
</gene>